<dbReference type="GO" id="GO:0016020">
    <property type="term" value="C:membrane"/>
    <property type="evidence" value="ECO:0007669"/>
    <property type="project" value="UniProtKB-SubCell"/>
</dbReference>
<dbReference type="InterPro" id="IPR030697">
    <property type="entry name" value="Rab29/Rab38/Rab32"/>
</dbReference>
<evidence type="ECO:0000256" key="3">
    <source>
        <dbReference type="ARBA" id="ARBA00023134"/>
    </source>
</evidence>
<dbReference type="PRINTS" id="PR00449">
    <property type="entry name" value="RASTRNSFRMNG"/>
</dbReference>
<dbReference type="CDD" id="cd04107">
    <property type="entry name" value="Rab32_Rab38"/>
    <property type="match status" value="1"/>
</dbReference>
<dbReference type="SMART" id="SM00176">
    <property type="entry name" value="RAN"/>
    <property type="match status" value="1"/>
</dbReference>
<dbReference type="STRING" id="94237.ENSMMOP00000014348"/>
<dbReference type="GO" id="GO:0005770">
    <property type="term" value="C:late endosome"/>
    <property type="evidence" value="ECO:0007669"/>
    <property type="project" value="TreeGrafter"/>
</dbReference>
<dbReference type="GO" id="GO:0090385">
    <property type="term" value="P:phagosome-lysosome fusion"/>
    <property type="evidence" value="ECO:0007669"/>
    <property type="project" value="TreeGrafter"/>
</dbReference>
<evidence type="ECO:0000256" key="4">
    <source>
        <dbReference type="ARBA" id="ARBA00023288"/>
    </source>
</evidence>
<dbReference type="GO" id="GO:0005802">
    <property type="term" value="C:trans-Golgi network"/>
    <property type="evidence" value="ECO:0007669"/>
    <property type="project" value="UniProtKB-UniRule"/>
</dbReference>
<dbReference type="PROSITE" id="PS51421">
    <property type="entry name" value="RAS"/>
    <property type="match status" value="1"/>
</dbReference>
<dbReference type="InterPro" id="IPR027417">
    <property type="entry name" value="P-loop_NTPase"/>
</dbReference>
<dbReference type="SMART" id="SM00173">
    <property type="entry name" value="RAS"/>
    <property type="match status" value="1"/>
</dbReference>
<proteinExistence type="inferred from homology"/>
<dbReference type="GO" id="GO:0005525">
    <property type="term" value="F:GTP binding"/>
    <property type="evidence" value="ECO:0007669"/>
    <property type="project" value="UniProtKB-UniRule"/>
</dbReference>
<protein>
    <recommendedName>
        <fullName evidence="7">Ras-related protein Rab</fullName>
    </recommendedName>
</protein>
<dbReference type="Gene3D" id="3.40.50.300">
    <property type="entry name" value="P-loop containing nucleotide triphosphate hydrolases"/>
    <property type="match status" value="1"/>
</dbReference>
<dbReference type="Pfam" id="PF00071">
    <property type="entry name" value="Ras"/>
    <property type="match status" value="1"/>
</dbReference>
<evidence type="ECO:0000256" key="2">
    <source>
        <dbReference type="ARBA" id="ARBA00022741"/>
    </source>
</evidence>
<sequence length="251" mass="28798">MAGRSSVSWTEELFKVLVIGELEVGKSSVIMRYVNKHFDEKYKSSIGVDFALKTIEWDPRTVVRIQFWDIAGQERFQKMSRVYYKGAMGAMVVFDITRSSTLEAASVWKRDLDKNVCLANGRPVPAVLLANKCDVKSRDGDVVSSLDAFCEKNSFAGWFETSAKVCWIYVFCPAPYRYCKIQAKLATKGGRKVIYLRWQLCLRESEGTKTQLLIMDVCPRYWRPKFRSQIRMLAPIRFHIGHESSVAMTCL</sequence>
<keyword evidence="9" id="KW-1185">Reference proteome</keyword>
<dbReference type="PANTHER" id="PTHR47981:SF41">
    <property type="entry name" value="RAS-RELATED PROTEIN RAB-32 ISOFORM X1"/>
    <property type="match status" value="1"/>
</dbReference>
<comment type="similarity">
    <text evidence="1 7">Belongs to the small GTPase superfamily. Rab family.</text>
</comment>
<keyword evidence="3 7" id="KW-0342">GTP-binding</keyword>
<keyword evidence="5 7" id="KW-0636">Prenylation</keyword>
<dbReference type="Proteomes" id="UP000261620">
    <property type="component" value="Unplaced"/>
</dbReference>
<dbReference type="PROSITE" id="PS51419">
    <property type="entry name" value="RAB"/>
    <property type="match status" value="1"/>
</dbReference>
<comment type="function">
    <text evidence="7">The small GTPases Rab are key regulators in vesicle trafficking.</text>
</comment>
<dbReference type="Ensembl" id="ENSMMOT00000014583.1">
    <property type="protein sequence ID" value="ENSMMOP00000014348.1"/>
    <property type="gene ID" value="ENSMMOG00000010890.1"/>
</dbReference>
<keyword evidence="7" id="KW-0472">Membrane</keyword>
<organism evidence="8 9">
    <name type="scientific">Mola mola</name>
    <name type="common">Ocean sunfish</name>
    <name type="synonym">Tetraodon mola</name>
    <dbReference type="NCBI Taxonomy" id="94237"/>
    <lineage>
        <taxon>Eukaryota</taxon>
        <taxon>Metazoa</taxon>
        <taxon>Chordata</taxon>
        <taxon>Craniata</taxon>
        <taxon>Vertebrata</taxon>
        <taxon>Euteleostomi</taxon>
        <taxon>Actinopterygii</taxon>
        <taxon>Neopterygii</taxon>
        <taxon>Teleostei</taxon>
        <taxon>Neoteleostei</taxon>
        <taxon>Acanthomorphata</taxon>
        <taxon>Eupercaria</taxon>
        <taxon>Tetraodontiformes</taxon>
        <taxon>Molidae</taxon>
        <taxon>Mola</taxon>
    </lineage>
</organism>
<reference evidence="8" key="2">
    <citation type="submission" date="2025-09" db="UniProtKB">
        <authorList>
            <consortium name="Ensembl"/>
        </authorList>
    </citation>
    <scope>IDENTIFICATION</scope>
</reference>
<dbReference type="GO" id="GO:0008333">
    <property type="term" value="P:endosome to lysosome transport"/>
    <property type="evidence" value="ECO:0007669"/>
    <property type="project" value="TreeGrafter"/>
</dbReference>
<reference evidence="8" key="1">
    <citation type="submission" date="2025-08" db="UniProtKB">
        <authorList>
            <consortium name="Ensembl"/>
        </authorList>
    </citation>
    <scope>IDENTIFICATION</scope>
</reference>
<dbReference type="AlphaFoldDB" id="A0A3Q3WHW9"/>
<dbReference type="GO" id="GO:0045335">
    <property type="term" value="C:phagocytic vesicle"/>
    <property type="evidence" value="ECO:0007669"/>
    <property type="project" value="TreeGrafter"/>
</dbReference>
<dbReference type="FunFam" id="3.40.50.300:FF:000222">
    <property type="entry name" value="RAB32, member RAS oncogene family"/>
    <property type="match status" value="1"/>
</dbReference>
<evidence type="ECO:0000256" key="6">
    <source>
        <dbReference type="ARBA" id="ARBA00046278"/>
    </source>
</evidence>
<dbReference type="GO" id="GO:0005764">
    <property type="term" value="C:lysosome"/>
    <property type="evidence" value="ECO:0007669"/>
    <property type="project" value="TreeGrafter"/>
</dbReference>
<dbReference type="SMART" id="SM00175">
    <property type="entry name" value="RAB"/>
    <property type="match status" value="1"/>
</dbReference>
<dbReference type="SUPFAM" id="SSF52540">
    <property type="entry name" value="P-loop containing nucleoside triphosphate hydrolases"/>
    <property type="match status" value="1"/>
</dbReference>
<dbReference type="InterPro" id="IPR001806">
    <property type="entry name" value="Small_GTPase"/>
</dbReference>
<comment type="subcellular location">
    <subcellularLocation>
        <location evidence="6">Endomembrane system</location>
        <topology evidence="6">Lipid-anchor</topology>
        <orientation evidence="6">Cytoplasmic side</orientation>
    </subcellularLocation>
    <subcellularLocation>
        <location evidence="7">Membrane</location>
        <topology evidence="7">Lipid-anchor</topology>
    </subcellularLocation>
</comment>
<evidence type="ECO:0000256" key="5">
    <source>
        <dbReference type="ARBA" id="ARBA00023289"/>
    </source>
</evidence>
<dbReference type="PANTHER" id="PTHR47981">
    <property type="entry name" value="RAB FAMILY"/>
    <property type="match status" value="1"/>
</dbReference>
<keyword evidence="2 7" id="KW-0547">Nucleotide-binding</keyword>
<dbReference type="NCBIfam" id="TIGR00231">
    <property type="entry name" value="small_GTP"/>
    <property type="match status" value="1"/>
</dbReference>
<dbReference type="InterPro" id="IPR005225">
    <property type="entry name" value="Small_GTP-bd"/>
</dbReference>
<accession>A0A3Q3WHW9</accession>
<evidence type="ECO:0000313" key="9">
    <source>
        <dbReference type="Proteomes" id="UP000261620"/>
    </source>
</evidence>
<evidence type="ECO:0000313" key="8">
    <source>
        <dbReference type="Ensembl" id="ENSMMOP00000014348.1"/>
    </source>
</evidence>
<keyword evidence="4 7" id="KW-0449">Lipoprotein</keyword>
<dbReference type="GO" id="GO:0003924">
    <property type="term" value="F:GTPase activity"/>
    <property type="evidence" value="ECO:0007669"/>
    <property type="project" value="UniProtKB-UniRule"/>
</dbReference>
<evidence type="ECO:0000256" key="7">
    <source>
        <dbReference type="RuleBase" id="RU367128"/>
    </source>
</evidence>
<name>A0A3Q3WHW9_MOLML</name>
<evidence type="ECO:0000256" key="1">
    <source>
        <dbReference type="ARBA" id="ARBA00006270"/>
    </source>
</evidence>